<dbReference type="InterPro" id="IPR025246">
    <property type="entry name" value="IS30-like_HTH"/>
</dbReference>
<accession>A0ABS1VN59</accession>
<sequence length="186" mass="20512">MFEDRAGSGLPVAGTAAQRQAYLDLVAQGIGTSEACRRVGIGRKVGYYWRHPEQRRVRRAEEKAKQRNAKAAARAAFSSRYLSVEERIVIADRLLEKASQKSIAVELGRSPATISRNRHPGTGVYRPHAAQQRAEARRPRPKTPQTRHPAGAARRGASHADRQVQPATGHWEGDLIVGKDNKSPPK</sequence>
<gene>
    <name evidence="3" type="ORF">JKJ07_14710</name>
</gene>
<protein>
    <submittedName>
        <fullName evidence="3">Helix-turn-helix domain-containing protein</fullName>
    </submittedName>
</protein>
<feature type="compositionally biased region" description="Basic and acidic residues" evidence="1">
    <location>
        <begin position="171"/>
        <end position="186"/>
    </location>
</feature>
<evidence type="ECO:0000256" key="1">
    <source>
        <dbReference type="SAM" id="MobiDB-lite"/>
    </source>
</evidence>
<reference evidence="3 4" key="1">
    <citation type="submission" date="2021-01" db="EMBL/GenBank/DDBJ databases">
        <title>Actinoplanes sp. nov. LDG1-01 isolated from lichen.</title>
        <authorList>
            <person name="Saeng-In P."/>
            <person name="Phongsopitanun W."/>
            <person name="Kanchanasin P."/>
            <person name="Yuki M."/>
            <person name="Kudo T."/>
            <person name="Ohkuma M."/>
            <person name="Tanasupawat S."/>
        </authorList>
    </citation>
    <scope>NUCLEOTIDE SEQUENCE [LARGE SCALE GENOMIC DNA]</scope>
    <source>
        <strain evidence="3 4">LDG1-01</strain>
    </source>
</reference>
<feature type="region of interest" description="Disordered" evidence="1">
    <location>
        <begin position="110"/>
        <end position="186"/>
    </location>
</feature>
<evidence type="ECO:0000259" key="2">
    <source>
        <dbReference type="Pfam" id="PF13936"/>
    </source>
</evidence>
<dbReference type="Pfam" id="PF13936">
    <property type="entry name" value="HTH_38"/>
    <property type="match status" value="1"/>
</dbReference>
<keyword evidence="4" id="KW-1185">Reference proteome</keyword>
<dbReference type="EMBL" id="JAENHO010000004">
    <property type="protein sequence ID" value="MBL7255554.1"/>
    <property type="molecule type" value="Genomic_DNA"/>
</dbReference>
<comment type="caution">
    <text evidence="3">The sequence shown here is derived from an EMBL/GenBank/DDBJ whole genome shotgun (WGS) entry which is preliminary data.</text>
</comment>
<proteinExistence type="predicted"/>
<evidence type="ECO:0000313" key="3">
    <source>
        <dbReference type="EMBL" id="MBL7255554.1"/>
    </source>
</evidence>
<dbReference type="Proteomes" id="UP000598996">
    <property type="component" value="Unassembled WGS sequence"/>
</dbReference>
<organism evidence="3 4">
    <name type="scientific">Paractinoplanes lichenicola</name>
    <dbReference type="NCBI Taxonomy" id="2802976"/>
    <lineage>
        <taxon>Bacteria</taxon>
        <taxon>Bacillati</taxon>
        <taxon>Actinomycetota</taxon>
        <taxon>Actinomycetes</taxon>
        <taxon>Micromonosporales</taxon>
        <taxon>Micromonosporaceae</taxon>
        <taxon>Paractinoplanes</taxon>
    </lineage>
</organism>
<evidence type="ECO:0000313" key="4">
    <source>
        <dbReference type="Proteomes" id="UP000598996"/>
    </source>
</evidence>
<name>A0ABS1VN59_9ACTN</name>
<feature type="domain" description="Transposase IS30-like HTH" evidence="2">
    <location>
        <begin position="80"/>
        <end position="116"/>
    </location>
</feature>